<accession>A0A521CRF1</accession>
<dbReference type="Gene3D" id="3.30.420.310">
    <property type="entry name" value="2-keto-3-deoxy-galactonokinase, C-terminal domain"/>
    <property type="match status" value="1"/>
</dbReference>
<protein>
    <submittedName>
        <fullName evidence="1">2-dehydro-3-deoxygalactonokinase</fullName>
    </submittedName>
</protein>
<dbReference type="InterPro" id="IPR007729">
    <property type="entry name" value="DGOK"/>
</dbReference>
<reference evidence="1 2" key="1">
    <citation type="submission" date="2017-05" db="EMBL/GenBank/DDBJ databases">
        <authorList>
            <person name="Varghese N."/>
            <person name="Submissions S."/>
        </authorList>
    </citation>
    <scope>NUCLEOTIDE SEQUENCE [LARGE SCALE GENOMIC DNA]</scope>
    <source>
        <strain evidence="1 2">DSM 21194</strain>
    </source>
</reference>
<dbReference type="RefSeq" id="WP_142714285.1">
    <property type="nucleotide sequence ID" value="NZ_FXTH01000007.1"/>
</dbReference>
<dbReference type="AlphaFoldDB" id="A0A521CRF1"/>
<proteinExistence type="predicted"/>
<keyword evidence="2" id="KW-1185">Reference proteome</keyword>
<dbReference type="GO" id="GO:0034194">
    <property type="term" value="P:D-galactonate catabolic process"/>
    <property type="evidence" value="ECO:0007669"/>
    <property type="project" value="InterPro"/>
</dbReference>
<dbReference type="OrthoDB" id="256574at2"/>
<evidence type="ECO:0000313" key="1">
    <source>
        <dbReference type="EMBL" id="SMO61955.1"/>
    </source>
</evidence>
<dbReference type="InterPro" id="IPR042257">
    <property type="entry name" value="DGOK_C"/>
</dbReference>
<dbReference type="InterPro" id="IPR042258">
    <property type="entry name" value="DGOK_N"/>
</dbReference>
<name>A0A521CRF1_9BACT</name>
<keyword evidence="1" id="KW-0808">Transferase</keyword>
<dbReference type="Pfam" id="PF05035">
    <property type="entry name" value="DGOK"/>
    <property type="match status" value="1"/>
</dbReference>
<organism evidence="1 2">
    <name type="scientific">Fodinibius sediminis</name>
    <dbReference type="NCBI Taxonomy" id="1214077"/>
    <lineage>
        <taxon>Bacteria</taxon>
        <taxon>Pseudomonadati</taxon>
        <taxon>Balneolota</taxon>
        <taxon>Balneolia</taxon>
        <taxon>Balneolales</taxon>
        <taxon>Balneolaceae</taxon>
        <taxon>Fodinibius</taxon>
    </lineage>
</organism>
<dbReference type="GO" id="GO:0008671">
    <property type="term" value="F:2-dehydro-3-deoxygalactonokinase activity"/>
    <property type="evidence" value="ECO:0007669"/>
    <property type="project" value="InterPro"/>
</dbReference>
<evidence type="ECO:0000313" key="2">
    <source>
        <dbReference type="Proteomes" id="UP000317593"/>
    </source>
</evidence>
<dbReference type="EMBL" id="FXTH01000007">
    <property type="protein sequence ID" value="SMO61955.1"/>
    <property type="molecule type" value="Genomic_DNA"/>
</dbReference>
<dbReference type="Gene3D" id="3.30.420.300">
    <property type="entry name" value="2-keto-3-deoxy-galactonokinase, substrate binding domain"/>
    <property type="match status" value="1"/>
</dbReference>
<sequence length="327" mass="36306">MVNSAPIFHKRHFLSCDWGTSSFRLRLIASASGKTIHAISETKGIKKFYKSWSSNRDSSKRLDYYLAFLGKQIEALEQSCSSELDRSIPVIISGMASSSIGMKELPYSSLPLSLVHPELNIHHVQPSERFSRDAYLVSGICSSNDVMRGEETELLGLASRLASKNGFYILAGTHSKHLRVKDNHLTAFKTYMTGELFDLIASKSILANSVDMRSDPVPGHGFKAGVKDAQQENLLHALFSIRAQDLLHNTGKPRNRDYLSGLLIGTELSEVVASEPARVILWGNSRLQRYYADALEVLGIDFIHPAIKGDEDITALGQRIIFNQITN</sequence>
<dbReference type="CDD" id="cd24012">
    <property type="entry name" value="ASKHA_NBD_KDGal-kinase"/>
    <property type="match status" value="1"/>
</dbReference>
<dbReference type="Proteomes" id="UP000317593">
    <property type="component" value="Unassembled WGS sequence"/>
</dbReference>
<gene>
    <name evidence="1" type="ORF">SAMN06265218_10724</name>
</gene>
<keyword evidence="1" id="KW-0418">Kinase</keyword>